<gene>
    <name evidence="2" type="ORF">ED208_10620</name>
</gene>
<protein>
    <recommendedName>
        <fullName evidence="4">DUF4148 domain-containing protein</fullName>
    </recommendedName>
</protein>
<evidence type="ECO:0000313" key="2">
    <source>
        <dbReference type="EMBL" id="ROH89573.1"/>
    </source>
</evidence>
<dbReference type="Proteomes" id="UP000282106">
    <property type="component" value="Unassembled WGS sequence"/>
</dbReference>
<evidence type="ECO:0000256" key="1">
    <source>
        <dbReference type="SAM" id="SignalP"/>
    </source>
</evidence>
<dbReference type="InParanoid" id="A0A3N0V9W2"/>
<accession>A0A3N0V9W2</accession>
<feature type="chain" id="PRO_5018060280" description="DUF4148 domain-containing protein" evidence="1">
    <location>
        <begin position="20"/>
        <end position="125"/>
    </location>
</feature>
<reference evidence="2 3" key="1">
    <citation type="submission" date="2018-10" db="EMBL/GenBank/DDBJ databases">
        <authorList>
            <person name="Chen W.-M."/>
        </authorList>
    </citation>
    <scope>NUCLEOTIDE SEQUENCE [LARGE SCALE GENOMIC DNA]</scope>
    <source>
        <strain evidence="2 3">THS-13</strain>
    </source>
</reference>
<sequence>MNRIATLAALAALSFAAQAEGITFNTPVTYTQPVTYAAGVTYLAPVTYSQSAQAGAQLRAAAEPVVLERVIVTPTRTYAESEWRALRLARAEKSAPSRAARYMQVRSEAQPSTTSLHRWLRALVQ</sequence>
<evidence type="ECO:0008006" key="4">
    <source>
        <dbReference type="Google" id="ProtNLM"/>
    </source>
</evidence>
<name>A0A3N0V9W2_9GAMM</name>
<comment type="caution">
    <text evidence="2">The sequence shown here is derived from an EMBL/GenBank/DDBJ whole genome shotgun (WGS) entry which is preliminary data.</text>
</comment>
<keyword evidence="1" id="KW-0732">Signal</keyword>
<dbReference type="RefSeq" id="WP_123211870.1">
    <property type="nucleotide sequence ID" value="NZ_RJVO01000004.1"/>
</dbReference>
<keyword evidence="3" id="KW-1185">Reference proteome</keyword>
<dbReference type="EMBL" id="RJVO01000004">
    <property type="protein sequence ID" value="ROH89573.1"/>
    <property type="molecule type" value="Genomic_DNA"/>
</dbReference>
<dbReference type="AlphaFoldDB" id="A0A3N0V9W2"/>
<proteinExistence type="predicted"/>
<organism evidence="2 3">
    <name type="scientific">Stagnimonas aquatica</name>
    <dbReference type="NCBI Taxonomy" id="2689987"/>
    <lineage>
        <taxon>Bacteria</taxon>
        <taxon>Pseudomonadati</taxon>
        <taxon>Pseudomonadota</taxon>
        <taxon>Gammaproteobacteria</taxon>
        <taxon>Nevskiales</taxon>
        <taxon>Nevskiaceae</taxon>
        <taxon>Stagnimonas</taxon>
    </lineage>
</organism>
<feature type="signal peptide" evidence="1">
    <location>
        <begin position="1"/>
        <end position="19"/>
    </location>
</feature>
<evidence type="ECO:0000313" key="3">
    <source>
        <dbReference type="Proteomes" id="UP000282106"/>
    </source>
</evidence>